<evidence type="ECO:0000256" key="9">
    <source>
        <dbReference type="HAMAP-Rule" id="MF_01815"/>
    </source>
</evidence>
<keyword evidence="8 9" id="KW-0012">Acyltransferase</keyword>
<dbReference type="HAMAP" id="MF_01815">
    <property type="entry name" value="FabH"/>
    <property type="match status" value="1"/>
</dbReference>
<dbReference type="PANTHER" id="PTHR34069">
    <property type="entry name" value="3-OXOACYL-[ACYL-CARRIER-PROTEIN] SYNTHASE 3"/>
    <property type="match status" value="1"/>
</dbReference>
<dbReference type="AlphaFoldDB" id="A0A9E7C1R4"/>
<feature type="active site" evidence="9">
    <location>
        <position position="293"/>
    </location>
</feature>
<feature type="active site" evidence="9">
    <location>
        <position position="263"/>
    </location>
</feature>
<dbReference type="InterPro" id="IPR013751">
    <property type="entry name" value="ACP_syn_III_N"/>
</dbReference>
<comment type="subcellular location">
    <subcellularLocation>
        <location evidence="9">Cytoplasm</location>
    </subcellularLocation>
</comment>
<evidence type="ECO:0000256" key="3">
    <source>
        <dbReference type="ARBA" id="ARBA00022516"/>
    </source>
</evidence>
<proteinExistence type="inferred from homology"/>
<dbReference type="Proteomes" id="UP001162834">
    <property type="component" value="Chromosome"/>
</dbReference>
<evidence type="ECO:0000256" key="8">
    <source>
        <dbReference type="ARBA" id="ARBA00023315"/>
    </source>
</evidence>
<gene>
    <name evidence="9 12" type="primary">fabH</name>
    <name evidence="12" type="ORF">DSM104329_03278</name>
</gene>
<comment type="similarity">
    <text evidence="1 9">Belongs to the thiolase-like superfamily. FabH family.</text>
</comment>
<dbReference type="Pfam" id="PF08541">
    <property type="entry name" value="ACP_syn_III_C"/>
    <property type="match status" value="1"/>
</dbReference>
<dbReference type="InterPro" id="IPR013747">
    <property type="entry name" value="ACP_syn_III_C"/>
</dbReference>
<dbReference type="Pfam" id="PF08545">
    <property type="entry name" value="ACP_syn_III"/>
    <property type="match status" value="1"/>
</dbReference>
<feature type="domain" description="Beta-ketoacyl-[acyl-carrier-protein] synthase III C-terminal" evidence="10">
    <location>
        <begin position="247"/>
        <end position="336"/>
    </location>
</feature>
<dbReference type="GO" id="GO:0006633">
    <property type="term" value="P:fatty acid biosynthetic process"/>
    <property type="evidence" value="ECO:0007669"/>
    <property type="project" value="UniProtKB-UniRule"/>
</dbReference>
<dbReference type="EC" id="2.3.1.180" evidence="9"/>
<dbReference type="PANTHER" id="PTHR34069:SF2">
    <property type="entry name" value="BETA-KETOACYL-[ACYL-CARRIER-PROTEIN] SYNTHASE III"/>
    <property type="match status" value="1"/>
</dbReference>
<feature type="domain" description="Beta-ketoacyl-[acyl-carrier-protein] synthase III N-terminal" evidence="11">
    <location>
        <begin position="132"/>
        <end position="208"/>
    </location>
</feature>
<comment type="function">
    <text evidence="9">Catalyzes the condensation reaction of fatty acid synthesis by the addition to an acyl acceptor of two carbons from malonyl-ACP. Catalyzes the first condensation reaction which initiates fatty acid synthesis and may therefore play a role in governing the total rate of fatty acid production. Possesses both acetoacetyl-ACP synthase and acetyl transacylase activities. Its substrate specificity determines the biosynthesis of branched-chain and/or straight-chain of fatty acids.</text>
</comment>
<accession>A0A9E7C1R4</accession>
<evidence type="ECO:0000256" key="7">
    <source>
        <dbReference type="ARBA" id="ARBA00023160"/>
    </source>
</evidence>
<keyword evidence="2 9" id="KW-0963">Cytoplasm</keyword>
<evidence type="ECO:0000256" key="5">
    <source>
        <dbReference type="ARBA" id="ARBA00022832"/>
    </source>
</evidence>
<keyword evidence="4 9" id="KW-0808">Transferase</keyword>
<dbReference type="KEGG" id="sbae:DSM104329_03278"/>
<comment type="catalytic activity">
    <reaction evidence="9">
        <text>malonyl-[ACP] + acetyl-CoA + H(+) = 3-oxobutanoyl-[ACP] + CO2 + CoA</text>
        <dbReference type="Rhea" id="RHEA:12080"/>
        <dbReference type="Rhea" id="RHEA-COMP:9623"/>
        <dbReference type="Rhea" id="RHEA-COMP:9625"/>
        <dbReference type="ChEBI" id="CHEBI:15378"/>
        <dbReference type="ChEBI" id="CHEBI:16526"/>
        <dbReference type="ChEBI" id="CHEBI:57287"/>
        <dbReference type="ChEBI" id="CHEBI:57288"/>
        <dbReference type="ChEBI" id="CHEBI:78449"/>
        <dbReference type="ChEBI" id="CHEBI:78450"/>
        <dbReference type="EC" id="2.3.1.180"/>
    </reaction>
</comment>
<dbReference type="InterPro" id="IPR004655">
    <property type="entry name" value="FabH"/>
</dbReference>
<feature type="region of interest" description="ACP-binding" evidence="9">
    <location>
        <begin position="264"/>
        <end position="268"/>
    </location>
</feature>
<comment type="domain">
    <text evidence="9">The last Arg residue of the ACP-binding site is essential for the weak association between ACP/AcpP and FabH.</text>
</comment>
<sequence>MTATTVPDLVPYTRRARPAVHRPQTRAGIFGLGAALPGRVVTNDDLAERLDTDHNWIVKRTGIHTRYWLAPEESLAPLAAEACVAALADAGRDPSEVDRIIVSTITPDRLTPGLAPMVAELLGCGPATAAVDLNAACAGFLVALDEAAAFVESGRAGVVLVCGAEALSRITDHDDRGTAVLFGDGAGAVVVAGGELELGVARFVSGSDPSQGEALYAETDERMLRMAGPTVYRHAIARMVDATGEALAAAGLTIDDVDLFVAHQANARIIETTAAELGLGRERVVFDIDRCANTSSATIPLALQRAEGDGRLRPGANVLMSAFGAGFVWSAGVVRWKERVHVCA</sequence>
<evidence type="ECO:0000259" key="10">
    <source>
        <dbReference type="Pfam" id="PF08541"/>
    </source>
</evidence>
<dbReference type="GO" id="GO:0044550">
    <property type="term" value="P:secondary metabolite biosynthetic process"/>
    <property type="evidence" value="ECO:0007669"/>
    <property type="project" value="TreeGrafter"/>
</dbReference>
<dbReference type="SUPFAM" id="SSF53901">
    <property type="entry name" value="Thiolase-like"/>
    <property type="match status" value="1"/>
</dbReference>
<evidence type="ECO:0000256" key="2">
    <source>
        <dbReference type="ARBA" id="ARBA00022490"/>
    </source>
</evidence>
<keyword evidence="9" id="KW-0511">Multifunctional enzyme</keyword>
<dbReference type="CDD" id="cd00830">
    <property type="entry name" value="KAS_III"/>
    <property type="match status" value="1"/>
</dbReference>
<keyword evidence="6 9" id="KW-0443">Lipid metabolism</keyword>
<organism evidence="12 13">
    <name type="scientific">Capillimicrobium parvum</name>
    <dbReference type="NCBI Taxonomy" id="2884022"/>
    <lineage>
        <taxon>Bacteria</taxon>
        <taxon>Bacillati</taxon>
        <taxon>Actinomycetota</taxon>
        <taxon>Thermoleophilia</taxon>
        <taxon>Solirubrobacterales</taxon>
        <taxon>Capillimicrobiaceae</taxon>
        <taxon>Capillimicrobium</taxon>
    </lineage>
</organism>
<evidence type="ECO:0000256" key="6">
    <source>
        <dbReference type="ARBA" id="ARBA00023098"/>
    </source>
</evidence>
<keyword evidence="3 9" id="KW-0444">Lipid biosynthesis</keyword>
<dbReference type="Gene3D" id="3.40.47.10">
    <property type="match status" value="1"/>
</dbReference>
<dbReference type="EMBL" id="CP087164">
    <property type="protein sequence ID" value="UGS36867.1"/>
    <property type="molecule type" value="Genomic_DNA"/>
</dbReference>
<dbReference type="RefSeq" id="WP_259310931.1">
    <property type="nucleotide sequence ID" value="NZ_CP087164.1"/>
</dbReference>
<dbReference type="GO" id="GO:0033818">
    <property type="term" value="F:beta-ketoacyl-acyl-carrier-protein synthase III activity"/>
    <property type="evidence" value="ECO:0007669"/>
    <property type="project" value="UniProtKB-UniRule"/>
</dbReference>
<evidence type="ECO:0000259" key="11">
    <source>
        <dbReference type="Pfam" id="PF08545"/>
    </source>
</evidence>
<evidence type="ECO:0000256" key="4">
    <source>
        <dbReference type="ARBA" id="ARBA00022679"/>
    </source>
</evidence>
<dbReference type="NCBIfam" id="NF006829">
    <property type="entry name" value="PRK09352.1"/>
    <property type="match status" value="1"/>
</dbReference>
<evidence type="ECO:0000313" key="13">
    <source>
        <dbReference type="Proteomes" id="UP001162834"/>
    </source>
</evidence>
<feature type="active site" evidence="9">
    <location>
        <position position="137"/>
    </location>
</feature>
<dbReference type="InterPro" id="IPR016039">
    <property type="entry name" value="Thiolase-like"/>
</dbReference>
<keyword evidence="7 9" id="KW-0275">Fatty acid biosynthesis</keyword>
<evidence type="ECO:0000256" key="1">
    <source>
        <dbReference type="ARBA" id="ARBA00008642"/>
    </source>
</evidence>
<evidence type="ECO:0000313" key="12">
    <source>
        <dbReference type="EMBL" id="UGS36867.1"/>
    </source>
</evidence>
<comment type="pathway">
    <text evidence="9">Lipid metabolism; fatty acid biosynthesis.</text>
</comment>
<keyword evidence="5 9" id="KW-0276">Fatty acid metabolism</keyword>
<keyword evidence="13" id="KW-1185">Reference proteome</keyword>
<reference evidence="12" key="1">
    <citation type="journal article" date="2022" name="Int. J. Syst. Evol. Microbiol.">
        <title>Pseudomonas aegrilactucae sp. nov. and Pseudomonas morbosilactucae sp. nov., pathogens causing bacterial rot of lettuce in Japan.</title>
        <authorList>
            <person name="Sawada H."/>
            <person name="Fujikawa T."/>
            <person name="Satou M."/>
        </authorList>
    </citation>
    <scope>NUCLEOTIDE SEQUENCE</scope>
    <source>
        <strain evidence="12">0166_1</strain>
    </source>
</reference>
<name>A0A9E7C1R4_9ACTN</name>
<comment type="subunit">
    <text evidence="9">Homodimer.</text>
</comment>
<dbReference type="NCBIfam" id="TIGR00747">
    <property type="entry name" value="fabH"/>
    <property type="match status" value="1"/>
</dbReference>
<protein>
    <recommendedName>
        <fullName evidence="9">Beta-ketoacyl-[acyl-carrier-protein] synthase III</fullName>
        <shortName evidence="9">Beta-ketoacyl-ACP synthase III</shortName>
        <shortName evidence="9">KAS III</shortName>
        <ecNumber evidence="9">2.3.1.180</ecNumber>
    </recommendedName>
    <alternativeName>
        <fullName evidence="9">3-oxoacyl-[acyl-carrier-protein] synthase 3</fullName>
    </alternativeName>
    <alternativeName>
        <fullName evidence="9">3-oxoacyl-[acyl-carrier-protein] synthase III</fullName>
    </alternativeName>
</protein>
<dbReference type="GO" id="GO:0004315">
    <property type="term" value="F:3-oxoacyl-[acyl-carrier-protein] synthase activity"/>
    <property type="evidence" value="ECO:0007669"/>
    <property type="project" value="InterPro"/>
</dbReference>
<dbReference type="GO" id="GO:0005737">
    <property type="term" value="C:cytoplasm"/>
    <property type="evidence" value="ECO:0007669"/>
    <property type="project" value="UniProtKB-SubCell"/>
</dbReference>